<accession>A0A0K1PPA6</accession>
<evidence type="ECO:0000313" key="2">
    <source>
        <dbReference type="Proteomes" id="UP000064967"/>
    </source>
</evidence>
<dbReference type="AlphaFoldDB" id="A0A0K1PPA6"/>
<proteinExistence type="predicted"/>
<keyword evidence="2" id="KW-1185">Reference proteome</keyword>
<dbReference type="STRING" id="1391654.AKJ09_02039"/>
<dbReference type="KEGG" id="llu:AKJ09_02039"/>
<evidence type="ECO:0008006" key="3">
    <source>
        <dbReference type="Google" id="ProtNLM"/>
    </source>
</evidence>
<dbReference type="EMBL" id="CP012333">
    <property type="protein sequence ID" value="AKU95375.1"/>
    <property type="molecule type" value="Genomic_DNA"/>
</dbReference>
<evidence type="ECO:0000313" key="1">
    <source>
        <dbReference type="EMBL" id="AKU95375.1"/>
    </source>
</evidence>
<protein>
    <recommendedName>
        <fullName evidence="3">Lipoprotein</fullName>
    </recommendedName>
</protein>
<reference evidence="1 2" key="1">
    <citation type="submission" date="2015-08" db="EMBL/GenBank/DDBJ databases">
        <authorList>
            <person name="Babu N.S."/>
            <person name="Beckwith C.J."/>
            <person name="Beseler K.G."/>
            <person name="Brison A."/>
            <person name="Carone J.V."/>
            <person name="Caskin T.P."/>
            <person name="Diamond M."/>
            <person name="Durham M.E."/>
            <person name="Foxe J.M."/>
            <person name="Go M."/>
            <person name="Henderson B.A."/>
            <person name="Jones I.B."/>
            <person name="McGettigan J.A."/>
            <person name="Micheletti S.J."/>
            <person name="Nasrallah M.E."/>
            <person name="Ortiz D."/>
            <person name="Piller C.R."/>
            <person name="Privatt S.R."/>
            <person name="Schneider S.L."/>
            <person name="Sharp S."/>
            <person name="Smith T.C."/>
            <person name="Stanton J.D."/>
            <person name="Ullery H.E."/>
            <person name="Wilson R.J."/>
            <person name="Serrano M.G."/>
            <person name="Buck G."/>
            <person name="Lee V."/>
            <person name="Wang Y."/>
            <person name="Carvalho R."/>
            <person name="Voegtly L."/>
            <person name="Shi R."/>
            <person name="Duckworth R."/>
            <person name="Johnson A."/>
            <person name="Loviza R."/>
            <person name="Walstead R."/>
            <person name="Shah Z."/>
            <person name="Kiflezghi M."/>
            <person name="Wade K."/>
            <person name="Ball S.L."/>
            <person name="Bradley K.W."/>
            <person name="Asai D.J."/>
            <person name="Bowman C.A."/>
            <person name="Russell D.A."/>
            <person name="Pope W.H."/>
            <person name="Jacobs-Sera D."/>
            <person name="Hendrix R.W."/>
            <person name="Hatfull G.F."/>
        </authorList>
    </citation>
    <scope>NUCLEOTIDE SEQUENCE [LARGE SCALE GENOMIC DNA]</scope>
    <source>
        <strain evidence="1 2">DSM 27648</strain>
    </source>
</reference>
<name>A0A0K1PPA6_9BACT</name>
<organism evidence="1 2">
    <name type="scientific">Labilithrix luteola</name>
    <dbReference type="NCBI Taxonomy" id="1391654"/>
    <lineage>
        <taxon>Bacteria</taxon>
        <taxon>Pseudomonadati</taxon>
        <taxon>Myxococcota</taxon>
        <taxon>Polyangia</taxon>
        <taxon>Polyangiales</taxon>
        <taxon>Labilitrichaceae</taxon>
        <taxon>Labilithrix</taxon>
    </lineage>
</organism>
<sequence>MPLLLLFASVLGPRDAVAAAEDMLALGEVASPPPSSGVDRSTLKTAAEGELRLLSNAQLPSRQVVVSVAITGATKAPVACTVNAVLRDRKSGTMIAILEGHARSEGSADAELQKAVVRAAVRGAVRQIPEALASK</sequence>
<dbReference type="Proteomes" id="UP000064967">
    <property type="component" value="Chromosome"/>
</dbReference>
<gene>
    <name evidence="1" type="ORF">AKJ09_02039</name>
</gene>